<evidence type="ECO:0000313" key="2">
    <source>
        <dbReference type="Proteomes" id="UP000199423"/>
    </source>
</evidence>
<dbReference type="Proteomes" id="UP000199423">
    <property type="component" value="Unassembled WGS sequence"/>
</dbReference>
<sequence length="57" mass="6273">MNAQPRLASDISTLGVIEQLRDALKYADSELQRRCVISSKVREALSVAERFLAKAGP</sequence>
<dbReference type="RefSeq" id="WP_177228218.1">
    <property type="nucleotide sequence ID" value="NZ_FPCH01000004.1"/>
</dbReference>
<protein>
    <submittedName>
        <fullName evidence="1">Uncharacterized protein</fullName>
    </submittedName>
</protein>
<name>A0A1I7NVD5_9HYPH</name>
<gene>
    <name evidence="1" type="ORF">SAMN04488557_3763</name>
</gene>
<dbReference type="EMBL" id="FPCH01000004">
    <property type="protein sequence ID" value="SFV38627.1"/>
    <property type="molecule type" value="Genomic_DNA"/>
</dbReference>
<accession>A0A1I7NVD5</accession>
<evidence type="ECO:0000313" key="1">
    <source>
        <dbReference type="EMBL" id="SFV38627.1"/>
    </source>
</evidence>
<organism evidence="1 2">
    <name type="scientific">Hyphomicrobium facile</name>
    <dbReference type="NCBI Taxonomy" id="51670"/>
    <lineage>
        <taxon>Bacteria</taxon>
        <taxon>Pseudomonadati</taxon>
        <taxon>Pseudomonadota</taxon>
        <taxon>Alphaproteobacteria</taxon>
        <taxon>Hyphomicrobiales</taxon>
        <taxon>Hyphomicrobiaceae</taxon>
        <taxon>Hyphomicrobium</taxon>
    </lineage>
</organism>
<proteinExistence type="predicted"/>
<dbReference type="AlphaFoldDB" id="A0A1I7NVD5"/>
<reference evidence="2" key="1">
    <citation type="submission" date="2016-10" db="EMBL/GenBank/DDBJ databases">
        <authorList>
            <person name="Varghese N."/>
            <person name="Submissions S."/>
        </authorList>
    </citation>
    <scope>NUCLEOTIDE SEQUENCE [LARGE SCALE GENOMIC DNA]</scope>
    <source>
        <strain evidence="2">DSM 1565</strain>
    </source>
</reference>
<keyword evidence="2" id="KW-1185">Reference proteome</keyword>